<feature type="signal peptide" evidence="1">
    <location>
        <begin position="1"/>
        <end position="22"/>
    </location>
</feature>
<organism evidence="3 4">
    <name type="scientific">Salibacterium halotolerans</name>
    <dbReference type="NCBI Taxonomy" id="1884432"/>
    <lineage>
        <taxon>Bacteria</taxon>
        <taxon>Bacillati</taxon>
        <taxon>Bacillota</taxon>
        <taxon>Bacilli</taxon>
        <taxon>Bacillales</taxon>
        <taxon>Bacillaceae</taxon>
    </lineage>
</organism>
<evidence type="ECO:0000313" key="3">
    <source>
        <dbReference type="EMBL" id="SFQ23894.1"/>
    </source>
</evidence>
<dbReference type="Proteomes" id="UP000198892">
    <property type="component" value="Unassembled WGS sequence"/>
</dbReference>
<dbReference type="RefSeq" id="WP_093338839.1">
    <property type="nucleotide sequence ID" value="NZ_FOXD01000023.1"/>
</dbReference>
<gene>
    <name evidence="3" type="ORF">SAMN05518683_1238</name>
</gene>
<evidence type="ECO:0000259" key="2">
    <source>
        <dbReference type="Pfam" id="PF01464"/>
    </source>
</evidence>
<dbReference type="OrthoDB" id="2690990at2"/>
<protein>
    <submittedName>
        <fullName evidence="3">Transglycosylase SLT domain-containing protein</fullName>
    </submittedName>
</protein>
<dbReference type="Gene3D" id="1.10.530.10">
    <property type="match status" value="1"/>
</dbReference>
<dbReference type="SUPFAM" id="SSF53955">
    <property type="entry name" value="Lysozyme-like"/>
    <property type="match status" value="1"/>
</dbReference>
<reference evidence="4" key="1">
    <citation type="submission" date="2016-10" db="EMBL/GenBank/DDBJ databases">
        <authorList>
            <person name="Varghese N."/>
            <person name="Submissions S."/>
        </authorList>
    </citation>
    <scope>NUCLEOTIDE SEQUENCE [LARGE SCALE GENOMIC DNA]</scope>
    <source>
        <strain evidence="4">S7</strain>
    </source>
</reference>
<name>A0A1I5WW18_9BACI</name>
<evidence type="ECO:0000313" key="4">
    <source>
        <dbReference type="Proteomes" id="UP000198892"/>
    </source>
</evidence>
<dbReference type="AlphaFoldDB" id="A0A1I5WW18"/>
<dbReference type="EMBL" id="FOXD01000023">
    <property type="protein sequence ID" value="SFQ23894.1"/>
    <property type="molecule type" value="Genomic_DNA"/>
</dbReference>
<dbReference type="InterPro" id="IPR008258">
    <property type="entry name" value="Transglycosylase_SLT_dom_1"/>
</dbReference>
<keyword evidence="4" id="KW-1185">Reference proteome</keyword>
<accession>A0A1I5WW18</accession>
<sequence>MKKWMIGLVLAGSITAAGTAGAAEEGENSSNPTSLSYKEKKELLTEAALEHNIPPEIVKAIAYEETGMRQFNESGDSVMNQNEDGGVGIMQVTLDENDLENRNVDRQRLKNDTAYNIEIGVDLLNEKWSWSGSVLPTVNSGDKQVLENWYFACHSCLQRSRPPQRSG</sequence>
<proteinExistence type="predicted"/>
<feature type="domain" description="Transglycosylase SLT" evidence="2">
    <location>
        <begin position="44"/>
        <end position="129"/>
    </location>
</feature>
<keyword evidence="1" id="KW-0732">Signal</keyword>
<dbReference type="STRING" id="1884432.SAMN05518683_1238"/>
<dbReference type="Pfam" id="PF01464">
    <property type="entry name" value="SLT"/>
    <property type="match status" value="1"/>
</dbReference>
<evidence type="ECO:0000256" key="1">
    <source>
        <dbReference type="SAM" id="SignalP"/>
    </source>
</evidence>
<feature type="chain" id="PRO_5011550334" evidence="1">
    <location>
        <begin position="23"/>
        <end position="167"/>
    </location>
</feature>
<dbReference type="InterPro" id="IPR023346">
    <property type="entry name" value="Lysozyme-like_dom_sf"/>
</dbReference>